<keyword evidence="7" id="KW-0460">Magnesium</keyword>
<dbReference type="NCBIfam" id="TIGR00277">
    <property type="entry name" value="HDIG"/>
    <property type="match status" value="1"/>
</dbReference>
<comment type="caution">
    <text evidence="11">The sequence shown here is derived from an EMBL/GenBank/DDBJ whole genome shotgun (WGS) entry which is preliminary data.</text>
</comment>
<dbReference type="PROSITE" id="PS51831">
    <property type="entry name" value="HD"/>
    <property type="match status" value="1"/>
</dbReference>
<evidence type="ECO:0000256" key="3">
    <source>
        <dbReference type="ARBA" id="ARBA00022694"/>
    </source>
</evidence>
<keyword evidence="2 8" id="KW-0808">Transferase</keyword>
<gene>
    <name evidence="11" type="ORF">A3F25_02515</name>
</gene>
<keyword evidence="6" id="KW-0547">Nucleotide-binding</keyword>
<organism evidence="11 12">
    <name type="scientific">Candidatus Yanofskybacteria bacterium RIFCSPHIGHO2_12_FULL_45_19b</name>
    <dbReference type="NCBI Taxonomy" id="1802689"/>
    <lineage>
        <taxon>Bacteria</taxon>
        <taxon>Candidatus Yanofskyibacteriota</taxon>
    </lineage>
</organism>
<dbReference type="PROSITE" id="PS51257">
    <property type="entry name" value="PROKAR_LIPOPROTEIN"/>
    <property type="match status" value="1"/>
</dbReference>
<evidence type="ECO:0000256" key="4">
    <source>
        <dbReference type="ARBA" id="ARBA00022695"/>
    </source>
</evidence>
<keyword evidence="8" id="KW-0694">RNA-binding</keyword>
<dbReference type="Gene3D" id="3.30.460.10">
    <property type="entry name" value="Beta Polymerase, domain 2"/>
    <property type="match status" value="1"/>
</dbReference>
<dbReference type="InterPro" id="IPR032828">
    <property type="entry name" value="PolyA_RNA-bd"/>
</dbReference>
<dbReference type="GO" id="GO:0008033">
    <property type="term" value="P:tRNA processing"/>
    <property type="evidence" value="ECO:0007669"/>
    <property type="project" value="UniProtKB-KW"/>
</dbReference>
<sequence length="490" mass="55432">MTIPKEVKLILQKLKENNFQAFAVGGCVRDLILKRAPKDWDVATNATPEEIQKIFPDSFYENSFGTVGVKIKDNGNPLSAEILDPIQVIEVTTFRTESGYSDQRHPDAVKFALTVEEDLKRRDFTINAIALDEAGEFIDPYNGRADIKAKIIRAVGNADERFQEDALRLMRAVRLATELNFTLEPITLTAIRANAGLLKTISAERMRDELIKIINTPRAEAGIKLLEECQLLEFILPELREGIGVGQNLHHIYNVWEHNLGALRYTCEQEYSLAVRLAALLHDVGKPRSKRGDGKFSTFYAHEMIGAKMTARIMERLRFPGELADKITKLVRWHLFYYNVGEVTETSVRRLVANIGKENVEDLIKVREADRIGSGVPKAKPYKLRHLQFMIDKVARDPLSPKLLKMNGSDLMALLKIDPGPKVGMIINALMDEVLDEPTQNTKEYLEERASELAKLSEEELRALASAGKEKIKEEEEKEVGKIKQKHFVS</sequence>
<dbReference type="InterPro" id="IPR043519">
    <property type="entry name" value="NT_sf"/>
</dbReference>
<dbReference type="InterPro" id="IPR003607">
    <property type="entry name" value="HD/PDEase_dom"/>
</dbReference>
<keyword evidence="3" id="KW-0819">tRNA processing</keyword>
<dbReference type="InterPro" id="IPR002646">
    <property type="entry name" value="PolA_pol_head_dom"/>
</dbReference>
<evidence type="ECO:0000256" key="6">
    <source>
        <dbReference type="ARBA" id="ARBA00022741"/>
    </source>
</evidence>
<dbReference type="Pfam" id="PF12627">
    <property type="entry name" value="PolyA_pol_RNAbd"/>
    <property type="match status" value="1"/>
</dbReference>
<dbReference type="Pfam" id="PF01743">
    <property type="entry name" value="PolyA_pol"/>
    <property type="match status" value="1"/>
</dbReference>
<evidence type="ECO:0000256" key="1">
    <source>
        <dbReference type="ARBA" id="ARBA00001946"/>
    </source>
</evidence>
<evidence type="ECO:0000313" key="11">
    <source>
        <dbReference type="EMBL" id="OGN18687.1"/>
    </source>
</evidence>
<dbReference type="CDD" id="cd05398">
    <property type="entry name" value="NT_ClassII-CCAase"/>
    <property type="match status" value="1"/>
</dbReference>
<evidence type="ECO:0000313" key="12">
    <source>
        <dbReference type="Proteomes" id="UP000177478"/>
    </source>
</evidence>
<evidence type="ECO:0000256" key="5">
    <source>
        <dbReference type="ARBA" id="ARBA00022723"/>
    </source>
</evidence>
<dbReference type="Gene3D" id="1.10.3090.10">
    <property type="entry name" value="cca-adding enzyme, domain 2"/>
    <property type="match status" value="1"/>
</dbReference>
<dbReference type="Pfam" id="PF01966">
    <property type="entry name" value="HD"/>
    <property type="match status" value="1"/>
</dbReference>
<protein>
    <recommendedName>
        <fullName evidence="10">HD domain-containing protein</fullName>
    </recommendedName>
</protein>
<feature type="region of interest" description="Disordered" evidence="9">
    <location>
        <begin position="466"/>
        <end position="490"/>
    </location>
</feature>
<dbReference type="InterPro" id="IPR006674">
    <property type="entry name" value="HD_domain"/>
</dbReference>
<dbReference type="SUPFAM" id="SSF81301">
    <property type="entry name" value="Nucleotidyltransferase"/>
    <property type="match status" value="1"/>
</dbReference>
<dbReference type="CDD" id="cd00077">
    <property type="entry name" value="HDc"/>
    <property type="match status" value="1"/>
</dbReference>
<evidence type="ECO:0000256" key="9">
    <source>
        <dbReference type="SAM" id="MobiDB-lite"/>
    </source>
</evidence>
<dbReference type="GO" id="GO:0046872">
    <property type="term" value="F:metal ion binding"/>
    <property type="evidence" value="ECO:0007669"/>
    <property type="project" value="UniProtKB-KW"/>
</dbReference>
<dbReference type="STRING" id="1802689.A3F25_02515"/>
<dbReference type="InterPro" id="IPR050264">
    <property type="entry name" value="Bact_CCA-adding_enz_type3_sf"/>
</dbReference>
<dbReference type="EMBL" id="MGKD01000032">
    <property type="protein sequence ID" value="OGN18687.1"/>
    <property type="molecule type" value="Genomic_DNA"/>
</dbReference>
<comment type="cofactor">
    <cofactor evidence="1">
        <name>Mg(2+)</name>
        <dbReference type="ChEBI" id="CHEBI:18420"/>
    </cofactor>
</comment>
<dbReference type="Gene3D" id="1.10.246.80">
    <property type="match status" value="1"/>
</dbReference>
<dbReference type="InterPro" id="IPR006675">
    <property type="entry name" value="HDIG_dom"/>
</dbReference>
<reference evidence="11 12" key="1">
    <citation type="journal article" date="2016" name="Nat. Commun.">
        <title>Thousands of microbial genomes shed light on interconnected biogeochemical processes in an aquifer system.</title>
        <authorList>
            <person name="Anantharaman K."/>
            <person name="Brown C.T."/>
            <person name="Hug L.A."/>
            <person name="Sharon I."/>
            <person name="Castelle C.J."/>
            <person name="Probst A.J."/>
            <person name="Thomas B.C."/>
            <person name="Singh A."/>
            <person name="Wilkins M.J."/>
            <person name="Karaoz U."/>
            <person name="Brodie E.L."/>
            <person name="Williams K.H."/>
            <person name="Hubbard S.S."/>
            <person name="Banfield J.F."/>
        </authorList>
    </citation>
    <scope>NUCLEOTIDE SEQUENCE [LARGE SCALE GENOMIC DNA]</scope>
</reference>
<accession>A0A1F8G001</accession>
<dbReference type="GO" id="GO:0000166">
    <property type="term" value="F:nucleotide binding"/>
    <property type="evidence" value="ECO:0007669"/>
    <property type="project" value="UniProtKB-KW"/>
</dbReference>
<feature type="compositionally biased region" description="Basic and acidic residues" evidence="9">
    <location>
        <begin position="466"/>
        <end position="482"/>
    </location>
</feature>
<dbReference type="SUPFAM" id="SSF81891">
    <property type="entry name" value="Poly A polymerase C-terminal region-like"/>
    <property type="match status" value="1"/>
</dbReference>
<name>A0A1F8G001_9BACT</name>
<dbReference type="GO" id="GO:0000049">
    <property type="term" value="F:tRNA binding"/>
    <property type="evidence" value="ECO:0007669"/>
    <property type="project" value="TreeGrafter"/>
</dbReference>
<dbReference type="PANTHER" id="PTHR46173:SF1">
    <property type="entry name" value="CCA TRNA NUCLEOTIDYLTRANSFERASE 1, MITOCHONDRIAL"/>
    <property type="match status" value="1"/>
</dbReference>
<dbReference type="PANTHER" id="PTHR46173">
    <property type="entry name" value="CCA TRNA NUCLEOTIDYLTRANSFERASE 1, MITOCHONDRIAL"/>
    <property type="match status" value="1"/>
</dbReference>
<evidence type="ECO:0000256" key="7">
    <source>
        <dbReference type="ARBA" id="ARBA00022842"/>
    </source>
</evidence>
<dbReference type="Proteomes" id="UP000177478">
    <property type="component" value="Unassembled WGS sequence"/>
</dbReference>
<evidence type="ECO:0000256" key="8">
    <source>
        <dbReference type="RuleBase" id="RU003953"/>
    </source>
</evidence>
<feature type="domain" description="HD" evidence="10">
    <location>
        <begin position="255"/>
        <end position="375"/>
    </location>
</feature>
<evidence type="ECO:0000259" key="10">
    <source>
        <dbReference type="PROSITE" id="PS51831"/>
    </source>
</evidence>
<comment type="similarity">
    <text evidence="8">Belongs to the tRNA nucleotidyltransferase/poly(A) polymerase family.</text>
</comment>
<dbReference type="GO" id="GO:0016779">
    <property type="term" value="F:nucleotidyltransferase activity"/>
    <property type="evidence" value="ECO:0007669"/>
    <property type="project" value="UniProtKB-KW"/>
</dbReference>
<dbReference type="AlphaFoldDB" id="A0A1F8G001"/>
<proteinExistence type="inferred from homology"/>
<evidence type="ECO:0000256" key="2">
    <source>
        <dbReference type="ARBA" id="ARBA00022679"/>
    </source>
</evidence>
<keyword evidence="5" id="KW-0479">Metal-binding</keyword>
<keyword evidence="4" id="KW-0548">Nucleotidyltransferase</keyword>
<dbReference type="SMART" id="SM00471">
    <property type="entry name" value="HDc"/>
    <property type="match status" value="1"/>
</dbReference>